<proteinExistence type="predicted"/>
<dbReference type="SUPFAM" id="SSF55550">
    <property type="entry name" value="SH2 domain"/>
    <property type="match status" value="1"/>
</dbReference>
<comment type="caution">
    <text evidence="1">The sequence shown here is derived from an EMBL/GenBank/DDBJ whole genome shotgun (WGS) entry which is preliminary data.</text>
</comment>
<sequence length="76" mass="8712">YNKNEFFNFEIICLNETTFYIDDGPYFDSLEHLIDHYCRIPDGLPITLTCSVNQSGQLVSNPLQPLINSSTNNKPK</sequence>
<feature type="non-terminal residue" evidence="1">
    <location>
        <position position="76"/>
    </location>
</feature>
<accession>A0A820MZ97</accession>
<evidence type="ECO:0000313" key="2">
    <source>
        <dbReference type="Proteomes" id="UP000663868"/>
    </source>
</evidence>
<feature type="non-terminal residue" evidence="1">
    <location>
        <position position="1"/>
    </location>
</feature>
<dbReference type="InterPro" id="IPR036860">
    <property type="entry name" value="SH2_dom_sf"/>
</dbReference>
<dbReference type="Gene3D" id="3.30.505.10">
    <property type="entry name" value="SH2 domain"/>
    <property type="match status" value="1"/>
</dbReference>
<dbReference type="EMBL" id="CAJOBB010021892">
    <property type="protein sequence ID" value="CAF4380235.1"/>
    <property type="molecule type" value="Genomic_DNA"/>
</dbReference>
<gene>
    <name evidence="1" type="ORF">KXQ929_LOCUS49869</name>
</gene>
<evidence type="ECO:0008006" key="3">
    <source>
        <dbReference type="Google" id="ProtNLM"/>
    </source>
</evidence>
<dbReference type="AlphaFoldDB" id="A0A820MZ97"/>
<protein>
    <recommendedName>
        <fullName evidence="3">SH2 domain-containing protein</fullName>
    </recommendedName>
</protein>
<organism evidence="1 2">
    <name type="scientific">Adineta steineri</name>
    <dbReference type="NCBI Taxonomy" id="433720"/>
    <lineage>
        <taxon>Eukaryota</taxon>
        <taxon>Metazoa</taxon>
        <taxon>Spiralia</taxon>
        <taxon>Gnathifera</taxon>
        <taxon>Rotifera</taxon>
        <taxon>Eurotatoria</taxon>
        <taxon>Bdelloidea</taxon>
        <taxon>Adinetida</taxon>
        <taxon>Adinetidae</taxon>
        <taxon>Adineta</taxon>
    </lineage>
</organism>
<dbReference type="Proteomes" id="UP000663868">
    <property type="component" value="Unassembled WGS sequence"/>
</dbReference>
<evidence type="ECO:0000313" key="1">
    <source>
        <dbReference type="EMBL" id="CAF4380235.1"/>
    </source>
</evidence>
<reference evidence="1" key="1">
    <citation type="submission" date="2021-02" db="EMBL/GenBank/DDBJ databases">
        <authorList>
            <person name="Nowell W R."/>
        </authorList>
    </citation>
    <scope>NUCLEOTIDE SEQUENCE</scope>
</reference>
<name>A0A820MZ97_9BILA</name>